<dbReference type="InterPro" id="IPR013249">
    <property type="entry name" value="RNA_pol_sigma70_r4_t2"/>
</dbReference>
<organism evidence="7 8">
    <name type="scientific">Runella defluvii</name>
    <dbReference type="NCBI Taxonomy" id="370973"/>
    <lineage>
        <taxon>Bacteria</taxon>
        <taxon>Pseudomonadati</taxon>
        <taxon>Bacteroidota</taxon>
        <taxon>Cytophagia</taxon>
        <taxon>Cytophagales</taxon>
        <taxon>Spirosomataceae</taxon>
        <taxon>Runella</taxon>
    </lineage>
</organism>
<proteinExistence type="inferred from homology"/>
<dbReference type="RefSeq" id="WP_183971513.1">
    <property type="nucleotide sequence ID" value="NZ_JACIBY010000001.1"/>
</dbReference>
<dbReference type="EMBL" id="JACIBY010000001">
    <property type="protein sequence ID" value="MBB3836741.1"/>
    <property type="molecule type" value="Genomic_DNA"/>
</dbReference>
<dbReference type="Gene3D" id="1.10.1740.10">
    <property type="match status" value="1"/>
</dbReference>
<feature type="domain" description="RNA polymerase sigma factor 70 region 4 type 2" evidence="6">
    <location>
        <begin position="108"/>
        <end position="159"/>
    </location>
</feature>
<evidence type="ECO:0000313" key="7">
    <source>
        <dbReference type="EMBL" id="MBB3836741.1"/>
    </source>
</evidence>
<evidence type="ECO:0000256" key="4">
    <source>
        <dbReference type="ARBA" id="ARBA00023163"/>
    </source>
</evidence>
<dbReference type="InterPro" id="IPR036388">
    <property type="entry name" value="WH-like_DNA-bd_sf"/>
</dbReference>
<accession>A0A7W5ZJ68</accession>
<name>A0A7W5ZJ68_9BACT</name>
<dbReference type="InterPro" id="IPR007627">
    <property type="entry name" value="RNA_pol_sigma70_r2"/>
</dbReference>
<dbReference type="GO" id="GO:0006352">
    <property type="term" value="P:DNA-templated transcription initiation"/>
    <property type="evidence" value="ECO:0007669"/>
    <property type="project" value="InterPro"/>
</dbReference>
<dbReference type="InterPro" id="IPR013324">
    <property type="entry name" value="RNA_pol_sigma_r3/r4-like"/>
</dbReference>
<evidence type="ECO:0000256" key="2">
    <source>
        <dbReference type="ARBA" id="ARBA00023015"/>
    </source>
</evidence>
<evidence type="ECO:0000259" key="5">
    <source>
        <dbReference type="Pfam" id="PF04542"/>
    </source>
</evidence>
<reference evidence="7 8" key="1">
    <citation type="submission" date="2020-08" db="EMBL/GenBank/DDBJ databases">
        <title>Genomic Encyclopedia of Type Strains, Phase IV (KMG-IV): sequencing the most valuable type-strain genomes for metagenomic binning, comparative biology and taxonomic classification.</title>
        <authorList>
            <person name="Goeker M."/>
        </authorList>
    </citation>
    <scope>NUCLEOTIDE SEQUENCE [LARGE SCALE GENOMIC DNA]</scope>
    <source>
        <strain evidence="7 8">DSM 17976</strain>
    </source>
</reference>
<keyword evidence="4" id="KW-0804">Transcription</keyword>
<evidence type="ECO:0000313" key="8">
    <source>
        <dbReference type="Proteomes" id="UP000541352"/>
    </source>
</evidence>
<comment type="similarity">
    <text evidence="1">Belongs to the sigma-70 factor family. ECF subfamily.</text>
</comment>
<gene>
    <name evidence="7" type="ORF">FHS57_000723</name>
</gene>
<evidence type="ECO:0000256" key="1">
    <source>
        <dbReference type="ARBA" id="ARBA00010641"/>
    </source>
</evidence>
<dbReference type="AlphaFoldDB" id="A0A7W5ZJ68"/>
<dbReference type="SUPFAM" id="SSF88946">
    <property type="entry name" value="Sigma2 domain of RNA polymerase sigma factors"/>
    <property type="match status" value="1"/>
</dbReference>
<dbReference type="Pfam" id="PF08281">
    <property type="entry name" value="Sigma70_r4_2"/>
    <property type="match status" value="1"/>
</dbReference>
<dbReference type="GO" id="GO:0016987">
    <property type="term" value="F:sigma factor activity"/>
    <property type="evidence" value="ECO:0007669"/>
    <property type="project" value="UniProtKB-KW"/>
</dbReference>
<sequence>MAKVSLQEEFLRLITTQQKLIHSLCSLYFSQSEDRKDMFQEIVLQLWKSFPSFKHQSKESTWIYRIALNTIFTKLRKDKSRPKNEPYSDDVYQISETTSSLELTQATQELYGAIEQLSDLDKAIITLYLEEHSYDEIASILTLSRTNVSTRINRIKAKLERILKTNGHEFR</sequence>
<keyword evidence="8" id="KW-1185">Reference proteome</keyword>
<dbReference type="PANTHER" id="PTHR43133:SF45">
    <property type="entry name" value="RNA POLYMERASE ECF-TYPE SIGMA FACTOR"/>
    <property type="match status" value="1"/>
</dbReference>
<protein>
    <submittedName>
        <fullName evidence="7">RNA polymerase sigma-70 factor (ECF subfamily)</fullName>
    </submittedName>
</protein>
<dbReference type="Pfam" id="PF04542">
    <property type="entry name" value="Sigma70_r2"/>
    <property type="match status" value="1"/>
</dbReference>
<dbReference type="PANTHER" id="PTHR43133">
    <property type="entry name" value="RNA POLYMERASE ECF-TYPE SIGMA FACTO"/>
    <property type="match status" value="1"/>
</dbReference>
<evidence type="ECO:0000259" key="6">
    <source>
        <dbReference type="Pfam" id="PF08281"/>
    </source>
</evidence>
<keyword evidence="2" id="KW-0805">Transcription regulation</keyword>
<dbReference type="NCBIfam" id="TIGR02937">
    <property type="entry name" value="sigma70-ECF"/>
    <property type="match status" value="1"/>
</dbReference>
<dbReference type="Gene3D" id="1.10.10.10">
    <property type="entry name" value="Winged helix-like DNA-binding domain superfamily/Winged helix DNA-binding domain"/>
    <property type="match status" value="1"/>
</dbReference>
<feature type="domain" description="RNA polymerase sigma-70 region 2" evidence="5">
    <location>
        <begin position="13"/>
        <end position="79"/>
    </location>
</feature>
<dbReference type="Proteomes" id="UP000541352">
    <property type="component" value="Unassembled WGS sequence"/>
</dbReference>
<dbReference type="InterPro" id="IPR039425">
    <property type="entry name" value="RNA_pol_sigma-70-like"/>
</dbReference>
<dbReference type="SUPFAM" id="SSF88659">
    <property type="entry name" value="Sigma3 and sigma4 domains of RNA polymerase sigma factors"/>
    <property type="match status" value="1"/>
</dbReference>
<comment type="caution">
    <text evidence="7">The sequence shown here is derived from an EMBL/GenBank/DDBJ whole genome shotgun (WGS) entry which is preliminary data.</text>
</comment>
<evidence type="ECO:0000256" key="3">
    <source>
        <dbReference type="ARBA" id="ARBA00023082"/>
    </source>
</evidence>
<dbReference type="GO" id="GO:0003677">
    <property type="term" value="F:DNA binding"/>
    <property type="evidence" value="ECO:0007669"/>
    <property type="project" value="InterPro"/>
</dbReference>
<dbReference type="InterPro" id="IPR013325">
    <property type="entry name" value="RNA_pol_sigma_r2"/>
</dbReference>
<dbReference type="InterPro" id="IPR014284">
    <property type="entry name" value="RNA_pol_sigma-70_dom"/>
</dbReference>
<keyword evidence="3" id="KW-0731">Sigma factor</keyword>